<evidence type="ECO:0000313" key="1">
    <source>
        <dbReference type="EMBL" id="MEU3708755.1"/>
    </source>
</evidence>
<dbReference type="EMBL" id="JBEZVI010000001">
    <property type="protein sequence ID" value="MEU3708755.1"/>
    <property type="molecule type" value="Genomic_DNA"/>
</dbReference>
<comment type="caution">
    <text evidence="1">The sequence shown here is derived from an EMBL/GenBank/DDBJ whole genome shotgun (WGS) entry which is preliminary data.</text>
</comment>
<gene>
    <name evidence="1" type="ORF">AB0E61_01475</name>
</gene>
<reference evidence="1 2" key="1">
    <citation type="submission" date="2024-06" db="EMBL/GenBank/DDBJ databases">
        <title>The Natural Products Discovery Center: Release of the First 8490 Sequenced Strains for Exploring Actinobacteria Biosynthetic Diversity.</title>
        <authorList>
            <person name="Kalkreuter E."/>
            <person name="Kautsar S.A."/>
            <person name="Yang D."/>
            <person name="Bader C.D."/>
            <person name="Teijaro C.N."/>
            <person name="Fluegel L."/>
            <person name="Davis C.M."/>
            <person name="Simpson J.R."/>
            <person name="Lauterbach L."/>
            <person name="Steele A.D."/>
            <person name="Gui C."/>
            <person name="Meng S."/>
            <person name="Li G."/>
            <person name="Viehrig K."/>
            <person name="Ye F."/>
            <person name="Su P."/>
            <person name="Kiefer A.F."/>
            <person name="Nichols A."/>
            <person name="Cepeda A.J."/>
            <person name="Yan W."/>
            <person name="Fan B."/>
            <person name="Jiang Y."/>
            <person name="Adhikari A."/>
            <person name="Zheng C.-J."/>
            <person name="Schuster L."/>
            <person name="Cowan T.M."/>
            <person name="Smanski M.J."/>
            <person name="Chevrette M.G."/>
            <person name="De Carvalho L.P.S."/>
            <person name="Shen B."/>
        </authorList>
    </citation>
    <scope>NUCLEOTIDE SEQUENCE [LARGE SCALE GENOMIC DNA]</scope>
    <source>
        <strain evidence="1 2">NPDC033039</strain>
    </source>
</reference>
<organism evidence="1 2">
    <name type="scientific">Streptomyces catenulae</name>
    <dbReference type="NCBI Taxonomy" id="66875"/>
    <lineage>
        <taxon>Bacteria</taxon>
        <taxon>Bacillati</taxon>
        <taxon>Actinomycetota</taxon>
        <taxon>Actinomycetes</taxon>
        <taxon>Kitasatosporales</taxon>
        <taxon>Streptomycetaceae</taxon>
        <taxon>Streptomyces</taxon>
    </lineage>
</organism>
<sequence>MPNLAEVVSAAAGGRSQLCVLVGEASTGRTRACWEAIRAPIARLRLRDGDHYSAESAAREAADRGPAVWRLRGFEPLWALRRPDGIEPDGAPSGPWREG</sequence>
<accession>A0ABV2YSN5</accession>
<dbReference type="Proteomes" id="UP001550853">
    <property type="component" value="Unassembled WGS sequence"/>
</dbReference>
<protein>
    <submittedName>
        <fullName evidence="1">Uncharacterized protein</fullName>
    </submittedName>
</protein>
<proteinExistence type="predicted"/>
<name>A0ABV2YSN5_9ACTN</name>
<keyword evidence="2" id="KW-1185">Reference proteome</keyword>
<dbReference type="RefSeq" id="WP_030279434.1">
    <property type="nucleotide sequence ID" value="NZ_JBEZVI010000001.1"/>
</dbReference>
<evidence type="ECO:0000313" key="2">
    <source>
        <dbReference type="Proteomes" id="UP001550853"/>
    </source>
</evidence>